<evidence type="ECO:0000313" key="2">
    <source>
        <dbReference type="EMBL" id="KAF2726783.1"/>
    </source>
</evidence>
<comment type="caution">
    <text evidence="2">The sequence shown here is derived from an EMBL/GenBank/DDBJ whole genome shotgun (WGS) entry which is preliminary data.</text>
</comment>
<feature type="region of interest" description="Disordered" evidence="1">
    <location>
        <begin position="154"/>
        <end position="178"/>
    </location>
</feature>
<dbReference type="AlphaFoldDB" id="A0A9P4QGD7"/>
<sequence length="205" mass="22618">MINLQSWYEESGSYERGRLVQITLSGTQLQQSTYMFEPCPNICKLQASHKGRCTCARIQQLVFRKNDSNITMLQDMADSAAIIIGQVSRSWKDWFRSPNPNSSHAKSARTQASILPPENATPKSTSMSQIMTVQRDTFELKSSIDSEGLTFSLPPTQALSSSKSGFRPRSSSGATESSIELLNGKQPLKASFPSRQCTVGTIIES</sequence>
<reference evidence="2" key="1">
    <citation type="journal article" date="2020" name="Stud. Mycol.">
        <title>101 Dothideomycetes genomes: a test case for predicting lifestyles and emergence of pathogens.</title>
        <authorList>
            <person name="Haridas S."/>
            <person name="Albert R."/>
            <person name="Binder M."/>
            <person name="Bloem J."/>
            <person name="Labutti K."/>
            <person name="Salamov A."/>
            <person name="Andreopoulos B."/>
            <person name="Baker S."/>
            <person name="Barry K."/>
            <person name="Bills G."/>
            <person name="Bluhm B."/>
            <person name="Cannon C."/>
            <person name="Castanera R."/>
            <person name="Culley D."/>
            <person name="Daum C."/>
            <person name="Ezra D."/>
            <person name="Gonzalez J."/>
            <person name="Henrissat B."/>
            <person name="Kuo A."/>
            <person name="Liang C."/>
            <person name="Lipzen A."/>
            <person name="Lutzoni F."/>
            <person name="Magnuson J."/>
            <person name="Mondo S."/>
            <person name="Nolan M."/>
            <person name="Ohm R."/>
            <person name="Pangilinan J."/>
            <person name="Park H.-J."/>
            <person name="Ramirez L."/>
            <person name="Alfaro M."/>
            <person name="Sun H."/>
            <person name="Tritt A."/>
            <person name="Yoshinaga Y."/>
            <person name="Zwiers L.-H."/>
            <person name="Turgeon B."/>
            <person name="Goodwin S."/>
            <person name="Spatafora J."/>
            <person name="Crous P."/>
            <person name="Grigoriev I."/>
        </authorList>
    </citation>
    <scope>NUCLEOTIDE SEQUENCE</scope>
    <source>
        <strain evidence="2">CBS 125425</strain>
    </source>
</reference>
<proteinExistence type="predicted"/>
<evidence type="ECO:0000313" key="3">
    <source>
        <dbReference type="Proteomes" id="UP000799444"/>
    </source>
</evidence>
<dbReference type="Proteomes" id="UP000799444">
    <property type="component" value="Unassembled WGS sequence"/>
</dbReference>
<name>A0A9P4QGD7_9PLEO</name>
<protein>
    <submittedName>
        <fullName evidence="2">Uncharacterized protein</fullName>
    </submittedName>
</protein>
<accession>A0A9P4QGD7</accession>
<feature type="region of interest" description="Disordered" evidence="1">
    <location>
        <begin position="96"/>
        <end position="129"/>
    </location>
</feature>
<gene>
    <name evidence="2" type="ORF">EJ04DRAFT_160518</name>
</gene>
<feature type="compositionally biased region" description="Polar residues" evidence="1">
    <location>
        <begin position="98"/>
        <end position="113"/>
    </location>
</feature>
<dbReference type="EMBL" id="ML996391">
    <property type="protein sequence ID" value="KAF2726783.1"/>
    <property type="molecule type" value="Genomic_DNA"/>
</dbReference>
<evidence type="ECO:0000256" key="1">
    <source>
        <dbReference type="SAM" id="MobiDB-lite"/>
    </source>
</evidence>
<feature type="compositionally biased region" description="Low complexity" evidence="1">
    <location>
        <begin position="160"/>
        <end position="173"/>
    </location>
</feature>
<organism evidence="2 3">
    <name type="scientific">Polyplosphaeria fusca</name>
    <dbReference type="NCBI Taxonomy" id="682080"/>
    <lineage>
        <taxon>Eukaryota</taxon>
        <taxon>Fungi</taxon>
        <taxon>Dikarya</taxon>
        <taxon>Ascomycota</taxon>
        <taxon>Pezizomycotina</taxon>
        <taxon>Dothideomycetes</taxon>
        <taxon>Pleosporomycetidae</taxon>
        <taxon>Pleosporales</taxon>
        <taxon>Tetraplosphaeriaceae</taxon>
        <taxon>Polyplosphaeria</taxon>
    </lineage>
</organism>
<keyword evidence="3" id="KW-1185">Reference proteome</keyword>